<dbReference type="InterPro" id="IPR002893">
    <property type="entry name" value="Znf_MYND"/>
</dbReference>
<feature type="region of interest" description="Disordered" evidence="18">
    <location>
        <begin position="416"/>
        <end position="441"/>
    </location>
</feature>
<evidence type="ECO:0000256" key="7">
    <source>
        <dbReference type="ARBA" id="ARBA00022723"/>
    </source>
</evidence>
<dbReference type="OrthoDB" id="550206at2759"/>
<keyword evidence="6" id="KW-0812">Transmembrane</keyword>
<dbReference type="EMBL" id="PGGS01000738">
    <property type="protein sequence ID" value="PNH02019.1"/>
    <property type="molecule type" value="Genomic_DNA"/>
</dbReference>
<feature type="non-terminal residue" evidence="20">
    <location>
        <position position="2094"/>
    </location>
</feature>
<name>A0A2J7ZP22_9CHLO</name>
<evidence type="ECO:0000256" key="8">
    <source>
        <dbReference type="ARBA" id="ARBA00022771"/>
    </source>
</evidence>
<keyword evidence="21" id="KW-1185">Reference proteome</keyword>
<keyword evidence="10" id="KW-0862">Zinc</keyword>
<evidence type="ECO:0000256" key="13">
    <source>
        <dbReference type="ARBA" id="ARBA00023136"/>
    </source>
</evidence>
<keyword evidence="13" id="KW-0472">Membrane</keyword>
<feature type="non-terminal residue" evidence="20">
    <location>
        <position position="1"/>
    </location>
</feature>
<keyword evidence="5" id="KW-0808">Transferase</keyword>
<dbReference type="GO" id="GO:0008270">
    <property type="term" value="F:zinc ion binding"/>
    <property type="evidence" value="ECO:0007669"/>
    <property type="project" value="UniProtKB-KW"/>
</dbReference>
<dbReference type="PANTHER" id="PTHR32523:SF8">
    <property type="entry name" value="DOLICHOL KINASE"/>
    <property type="match status" value="1"/>
</dbReference>
<evidence type="ECO:0000256" key="9">
    <source>
        <dbReference type="ARBA" id="ARBA00022777"/>
    </source>
</evidence>
<evidence type="ECO:0000256" key="1">
    <source>
        <dbReference type="ARBA" id="ARBA00004508"/>
    </source>
</evidence>
<evidence type="ECO:0000313" key="20">
    <source>
        <dbReference type="EMBL" id="PNH02019.1"/>
    </source>
</evidence>
<feature type="region of interest" description="Disordered" evidence="18">
    <location>
        <begin position="1341"/>
        <end position="1362"/>
    </location>
</feature>
<dbReference type="GO" id="GO:0010276">
    <property type="term" value="F:phytol kinase activity"/>
    <property type="evidence" value="ECO:0007669"/>
    <property type="project" value="UniProtKB-EC"/>
</dbReference>
<dbReference type="GO" id="GO:0016020">
    <property type="term" value="C:membrane"/>
    <property type="evidence" value="ECO:0007669"/>
    <property type="project" value="UniProtKB-SubCell"/>
</dbReference>
<comment type="subcellular location">
    <subcellularLocation>
        <location evidence="1">Plastid</location>
        <location evidence="1">Chloroplast membrane</location>
        <topology evidence="1">Multi-pass membrane protein</topology>
    </subcellularLocation>
</comment>
<feature type="compositionally biased region" description="Low complexity" evidence="18">
    <location>
        <begin position="420"/>
        <end position="438"/>
    </location>
</feature>
<comment type="caution">
    <text evidence="20">The sequence shown here is derived from an EMBL/GenBank/DDBJ whole genome shotgun (WGS) entry which is preliminary data.</text>
</comment>
<comment type="catalytic activity">
    <reaction evidence="16">
        <text>phytol + CTP = phytyl phosphate + CDP + H(+)</text>
        <dbReference type="Rhea" id="RHEA:38055"/>
        <dbReference type="ChEBI" id="CHEBI:15378"/>
        <dbReference type="ChEBI" id="CHEBI:17327"/>
        <dbReference type="ChEBI" id="CHEBI:37563"/>
        <dbReference type="ChEBI" id="CHEBI:58069"/>
        <dbReference type="ChEBI" id="CHEBI:75483"/>
        <dbReference type="EC" id="2.7.1.182"/>
    </reaction>
</comment>
<feature type="region of interest" description="Disordered" evidence="18">
    <location>
        <begin position="1616"/>
        <end position="1637"/>
    </location>
</feature>
<evidence type="ECO:0000256" key="2">
    <source>
        <dbReference type="ARBA" id="ARBA00010794"/>
    </source>
</evidence>
<proteinExistence type="inferred from homology"/>
<keyword evidence="4" id="KW-0934">Plastid</keyword>
<accession>A0A2J7ZP22</accession>
<dbReference type="SUPFAM" id="SSF144232">
    <property type="entry name" value="HIT/MYND zinc finger-like"/>
    <property type="match status" value="1"/>
</dbReference>
<keyword evidence="12" id="KW-1133">Transmembrane helix</keyword>
<reference evidence="20 21" key="1">
    <citation type="journal article" date="2017" name="Mol. Biol. Evol.">
        <title>The 4-celled Tetrabaena socialis nuclear genome reveals the essential components for genetic control of cell number at the origin of multicellularity in the volvocine lineage.</title>
        <authorList>
            <person name="Featherston J."/>
            <person name="Arakaki Y."/>
            <person name="Hanschen E.R."/>
            <person name="Ferris P.J."/>
            <person name="Michod R.E."/>
            <person name="Olson B.J.S.C."/>
            <person name="Nozaki H."/>
            <person name="Durand P.M."/>
        </authorList>
    </citation>
    <scope>NUCLEOTIDE SEQUENCE [LARGE SCALE GENOMIC DNA]</scope>
    <source>
        <strain evidence="20 21">NIES-571</strain>
    </source>
</reference>
<organism evidence="20 21">
    <name type="scientific">Tetrabaena socialis</name>
    <dbReference type="NCBI Taxonomy" id="47790"/>
    <lineage>
        <taxon>Eukaryota</taxon>
        <taxon>Viridiplantae</taxon>
        <taxon>Chlorophyta</taxon>
        <taxon>core chlorophytes</taxon>
        <taxon>Chlorophyceae</taxon>
        <taxon>CS clade</taxon>
        <taxon>Chlamydomonadales</taxon>
        <taxon>Tetrabaenaceae</taxon>
        <taxon>Tetrabaena</taxon>
    </lineage>
</organism>
<dbReference type="EC" id="2.7.1.182" evidence="15"/>
<comment type="similarity">
    <text evidence="2">Belongs to the polyprenol kinase family.</text>
</comment>
<dbReference type="InterPro" id="IPR039606">
    <property type="entry name" value="Phytol/farnesol_kinase"/>
</dbReference>
<evidence type="ECO:0000256" key="15">
    <source>
        <dbReference type="ARBA" id="ARBA00039024"/>
    </source>
</evidence>
<dbReference type="GO" id="GO:0009507">
    <property type="term" value="C:chloroplast"/>
    <property type="evidence" value="ECO:0007669"/>
    <property type="project" value="UniProtKB-SubCell"/>
</dbReference>
<keyword evidence="7" id="KW-0479">Metal-binding</keyword>
<evidence type="ECO:0000256" key="17">
    <source>
        <dbReference type="PROSITE-ProRule" id="PRU00134"/>
    </source>
</evidence>
<keyword evidence="9" id="KW-0418">Kinase</keyword>
<sequence>GRANNRLGALLEVLCREEVLVAVEGFVRHRLVREEGGGGAQALPRLLRIARQLRVALPFLYTIATVLHEWEDGQQQLRRMAELVAALEKSQLLDTICAVVLSMPPPRPPPLCSLEQLEQLTVDMAGATTCLANTLSVLTLAPGAGPSGSRRSSSAQVHGACSKQQQRQLTQLRKRLLRLLLQPSVQCLQQALLTRFCINAGVAPGCGGEALAPAAAACSVIGGNGSGGGGSGSGGSGSGGGDGCGSGSGGGGSGWALMDALRLDHRLCGHVASRTAEDMPRIQMAVHYTLALPALRTWMQVHCLWDDTNPGSAQGSPGLWAMLPAQVDEGLAHAVHAAVRLCGGQGEPGIYDARSPLTMMEVIVAFATACALARCSQRRQGKAAGNMPCSPLLLEALAWMLVAQTRLAGEVEAKTRDSQGAAAAGGSSSGASSSGTGARRVPSSAVGAAGWNAMSSAAQSNATSRLCHTGMMPALDHALRLFATYADPAVPVILYDIALACARHTASKLGAPLLRQLASLQDSGTCSAGSGSDGSVARESAVATEPDPSQAHDRSLSQQLGVYVTAAKLAGTLGVQLQESTAIASSGGFAAPSSSAASRQLYVHRLSLYDTFVILDGLSNIAGPVAVAPGMESAASRPELLGSIELEQRTRWRPAGLSMLTSRDEQVRPLAKSVQDAVKIVPGTRVAILAGGVPLAELLLLRPDELLRLSGSLLCDMLEAGPELKLDEQRRQQGMIGHVCASIGRTVGQIMAANAVYQWLFALLALAACQETAPHAPTDETVIDRCLAELVAFDQHFDQQLASASSPPASALAWLGVMRDEQMVQRTLKLLRRLNEICLAAETARPLDARIAAFVNLNRLRSCDQPTPLAQQLEAELTSPEFAAAAAVALDGVAATFRRLTAWMESGAFGDRAASILDRTLTAYGCIIGDLAQYAEFVAGALLRAEREGVRNRSGDIPAASSEESHPPLPAAVARLTGVLARSQLLPAMCRAVLLPPGGFDRGQGPALDLLQHLHSASDTACRALFTVLIAPRGLHEEVYGNGGGNSPPAGALSPGEPLLALLAHPDVHRLQRAVLGRLIAHGGGGGGAAGSASGSGDGWALALEETRRGQAVLWPGPNPHRAAESYHSTVLQASLYAWAVMLRLRGRVTGGTPPQREAAALAAAATRAVCHMQRGQGMGGLYDNPAWTLPGSELVAEGFNCTQQLLLLPAGEARAVAPDWLEAAAWAAAATVDAMSAGGSGRGSELRRLLNDHLGNLARLARSMETGLASVSPAAQLDGRARLAAAGTLRTLDAALRRTAADATHAAPAADAGADCHDLHVTTVHFVSTLLRHSEALPILPAPATSGSRQQQGQQGRGHEGDQLGVLVTAGKWARLLAVGWEAPPEGPTRPAAALKTSAVVMVALGGIMKNAAVGLRPRLAEAALASGAAAQGSKRFGSADRCVSVEHEAFALAARSLCLLAAPLALCAARGGASVGLNPEQLDLLITGAPGAVWALAAWAGPGAELLLPAGQVLAAQPHRLLAAAAQLLRRTPQPLPSLAGLASVSPAAQLDGRARLAAAGTLRTLDAALRRTAADATHAAPAADAGADCHDLHVTTVHFVSTLLRHSEALPILPAPATSGSRQQQGQQGRGHEGDQLGVLVTAGKWARLLAVGWEAPPEGPTRPAAALKTSAVVMVALGGIMKNAAVGLRPRLAEAALASGAAAQGSKRFGSADRCVSVEHEAFALAARSLCLLAAPLALCAARGGASVGLNPEQLDLLITGAPGAVWALAAWAGPGAELLLPAGQVLAAQPHRLLAAAAQLLRRTPQPLPSLAGGLVPALVSLAAHEQLSSRLRGWLAPPPPQAGGRDRGGGELGCLREAVQGAVPRLLQIDRHWCGMVLALLKLAAGDGGGASGGGGDGGGGSGGDDFRNVGLAMADQLSGIARPTEWMTLPTGSSTADLVRELVALGAGAGPGAAVEVAALPAALKHLGPSAQLLRLRVCGNPRCDNFGAASEGELLLKKCSGCKAGQQQQVGRVERVELKPPRMCANPTCTNFGGACEADLHLQQCSRCRTVRYCKAACQLAHWPQHKLLCPLLMKARESNRETEGL</sequence>
<evidence type="ECO:0000259" key="19">
    <source>
        <dbReference type="PROSITE" id="PS50865"/>
    </source>
</evidence>
<dbReference type="Proteomes" id="UP000236333">
    <property type="component" value="Unassembled WGS sequence"/>
</dbReference>
<protein>
    <recommendedName>
        <fullName evidence="15">phytol kinase</fullName>
        <ecNumber evidence="15">2.7.1.182</ecNumber>
    </recommendedName>
</protein>
<comment type="pathway">
    <text evidence="14">Cofactor biosynthesis; tocopherol biosynthesis.</text>
</comment>
<evidence type="ECO:0000256" key="14">
    <source>
        <dbReference type="ARBA" id="ARBA00024015"/>
    </source>
</evidence>
<evidence type="ECO:0000313" key="21">
    <source>
        <dbReference type="Proteomes" id="UP000236333"/>
    </source>
</evidence>
<evidence type="ECO:0000256" key="16">
    <source>
        <dbReference type="ARBA" id="ARBA00048889"/>
    </source>
</evidence>
<evidence type="ECO:0000256" key="6">
    <source>
        <dbReference type="ARBA" id="ARBA00022692"/>
    </source>
</evidence>
<evidence type="ECO:0000256" key="12">
    <source>
        <dbReference type="ARBA" id="ARBA00022989"/>
    </source>
</evidence>
<evidence type="ECO:0000256" key="5">
    <source>
        <dbReference type="ARBA" id="ARBA00022679"/>
    </source>
</evidence>
<evidence type="ECO:0000256" key="11">
    <source>
        <dbReference type="ARBA" id="ARBA00022946"/>
    </source>
</evidence>
<feature type="region of interest" description="Disordered" evidence="18">
    <location>
        <begin position="528"/>
        <end position="556"/>
    </location>
</feature>
<keyword evidence="11" id="KW-0809">Transit peptide</keyword>
<dbReference type="PANTHER" id="PTHR32523">
    <property type="entry name" value="PHYTOL KINASE 1, CHLOROPLASTIC"/>
    <property type="match status" value="1"/>
</dbReference>
<evidence type="ECO:0000256" key="10">
    <source>
        <dbReference type="ARBA" id="ARBA00022833"/>
    </source>
</evidence>
<evidence type="ECO:0000256" key="18">
    <source>
        <dbReference type="SAM" id="MobiDB-lite"/>
    </source>
</evidence>
<dbReference type="Gene3D" id="6.10.140.2220">
    <property type="match status" value="1"/>
</dbReference>
<keyword evidence="3" id="KW-0150">Chloroplast</keyword>
<evidence type="ECO:0000256" key="4">
    <source>
        <dbReference type="ARBA" id="ARBA00022640"/>
    </source>
</evidence>
<gene>
    <name evidence="20" type="ORF">TSOC_012031</name>
</gene>
<dbReference type="Pfam" id="PF01753">
    <property type="entry name" value="zf-MYND"/>
    <property type="match status" value="1"/>
</dbReference>
<evidence type="ECO:0000256" key="3">
    <source>
        <dbReference type="ARBA" id="ARBA00022528"/>
    </source>
</evidence>
<feature type="domain" description="MYND-type" evidence="19">
    <location>
        <begin position="2037"/>
        <end position="2078"/>
    </location>
</feature>
<dbReference type="PROSITE" id="PS50865">
    <property type="entry name" value="ZF_MYND_2"/>
    <property type="match status" value="1"/>
</dbReference>
<keyword evidence="8 17" id="KW-0863">Zinc-finger</keyword>